<dbReference type="EMBL" id="CDMZ01000221">
    <property type="protein sequence ID" value="CEM09492.1"/>
    <property type="molecule type" value="Genomic_DNA"/>
</dbReference>
<evidence type="ECO:0000256" key="2">
    <source>
        <dbReference type="ARBA" id="ARBA00022692"/>
    </source>
</evidence>
<dbReference type="Pfam" id="PF07738">
    <property type="entry name" value="Sad1_UNC"/>
    <property type="match status" value="1"/>
</dbReference>
<dbReference type="InterPro" id="IPR029063">
    <property type="entry name" value="SAM-dependent_MTases_sf"/>
</dbReference>
<dbReference type="Pfam" id="PF13578">
    <property type="entry name" value="Methyltransf_24"/>
    <property type="match status" value="1"/>
</dbReference>
<keyword evidence="4" id="KW-0472">Membrane</keyword>
<keyword evidence="2" id="KW-0812">Transmembrane</keyword>
<feature type="compositionally biased region" description="Basic and acidic residues" evidence="5">
    <location>
        <begin position="657"/>
        <end position="677"/>
    </location>
</feature>
<proteinExistence type="predicted"/>
<feature type="region of interest" description="Disordered" evidence="5">
    <location>
        <begin position="769"/>
        <end position="854"/>
    </location>
</feature>
<evidence type="ECO:0000256" key="1">
    <source>
        <dbReference type="ARBA" id="ARBA00004370"/>
    </source>
</evidence>
<dbReference type="PANTHER" id="PTHR12911">
    <property type="entry name" value="SAD1/UNC-84-LIKE PROTEIN-RELATED"/>
    <property type="match status" value="1"/>
</dbReference>
<reference evidence="7" key="1">
    <citation type="submission" date="2014-11" db="EMBL/GenBank/DDBJ databases">
        <authorList>
            <person name="Otto D Thomas"/>
            <person name="Naeem Raeece"/>
        </authorList>
    </citation>
    <scope>NUCLEOTIDE SEQUENCE</scope>
</reference>
<evidence type="ECO:0000256" key="3">
    <source>
        <dbReference type="ARBA" id="ARBA00022989"/>
    </source>
</evidence>
<evidence type="ECO:0000256" key="5">
    <source>
        <dbReference type="SAM" id="MobiDB-lite"/>
    </source>
</evidence>
<feature type="region of interest" description="Disordered" evidence="5">
    <location>
        <begin position="696"/>
        <end position="723"/>
    </location>
</feature>
<dbReference type="GO" id="GO:0005635">
    <property type="term" value="C:nuclear envelope"/>
    <property type="evidence" value="ECO:0007669"/>
    <property type="project" value="TreeGrafter"/>
</dbReference>
<dbReference type="SUPFAM" id="SSF53335">
    <property type="entry name" value="S-adenosyl-L-methionine-dependent methyltransferases"/>
    <property type="match status" value="1"/>
</dbReference>
<feature type="region of interest" description="Disordered" evidence="5">
    <location>
        <begin position="1233"/>
        <end position="1258"/>
    </location>
</feature>
<dbReference type="Gene3D" id="3.40.50.150">
    <property type="entry name" value="Vaccinia Virus protein VP39"/>
    <property type="match status" value="1"/>
</dbReference>
<dbReference type="PROSITE" id="PS51469">
    <property type="entry name" value="SUN"/>
    <property type="match status" value="1"/>
</dbReference>
<dbReference type="VEuPathDB" id="CryptoDB:Cvel_186"/>
<feature type="region of interest" description="Disordered" evidence="5">
    <location>
        <begin position="1461"/>
        <end position="1480"/>
    </location>
</feature>
<protein>
    <recommendedName>
        <fullName evidence="6">SUN domain-containing protein</fullName>
    </recommendedName>
</protein>
<feature type="compositionally biased region" description="Pro residues" evidence="5">
    <location>
        <begin position="610"/>
        <end position="620"/>
    </location>
</feature>
<keyword evidence="3" id="KW-1133">Transmembrane helix</keyword>
<dbReference type="GO" id="GO:0016020">
    <property type="term" value="C:membrane"/>
    <property type="evidence" value="ECO:0007669"/>
    <property type="project" value="UniProtKB-SubCell"/>
</dbReference>
<dbReference type="PANTHER" id="PTHR12911:SF8">
    <property type="entry name" value="KLAROID PROTEIN-RELATED"/>
    <property type="match status" value="1"/>
</dbReference>
<dbReference type="InterPro" id="IPR045119">
    <property type="entry name" value="SUN1-5"/>
</dbReference>
<name>A0A0G4FAF2_9ALVE</name>
<feature type="region of interest" description="Disordered" evidence="5">
    <location>
        <begin position="598"/>
        <end position="677"/>
    </location>
</feature>
<feature type="compositionally biased region" description="Basic and acidic residues" evidence="5">
    <location>
        <begin position="1249"/>
        <end position="1258"/>
    </location>
</feature>
<dbReference type="GO" id="GO:0043495">
    <property type="term" value="F:protein-membrane adaptor activity"/>
    <property type="evidence" value="ECO:0007669"/>
    <property type="project" value="TreeGrafter"/>
</dbReference>
<feature type="domain" description="SUN" evidence="6">
    <location>
        <begin position="1323"/>
        <end position="1516"/>
    </location>
</feature>
<dbReference type="Gene3D" id="2.60.120.260">
    <property type="entry name" value="Galactose-binding domain-like"/>
    <property type="match status" value="1"/>
</dbReference>
<gene>
    <name evidence="7" type="ORF">Cvel_186</name>
</gene>
<dbReference type="InterPro" id="IPR012919">
    <property type="entry name" value="SUN_dom"/>
</dbReference>
<evidence type="ECO:0000256" key="4">
    <source>
        <dbReference type="ARBA" id="ARBA00023136"/>
    </source>
</evidence>
<organism evidence="7">
    <name type="scientific">Chromera velia CCMP2878</name>
    <dbReference type="NCBI Taxonomy" id="1169474"/>
    <lineage>
        <taxon>Eukaryota</taxon>
        <taxon>Sar</taxon>
        <taxon>Alveolata</taxon>
        <taxon>Colpodellida</taxon>
        <taxon>Chromeraceae</taxon>
        <taxon>Chromera</taxon>
    </lineage>
</organism>
<feature type="compositionally biased region" description="Polar residues" evidence="5">
    <location>
        <begin position="775"/>
        <end position="788"/>
    </location>
</feature>
<accession>A0A0G4FAF2</accession>
<comment type="subcellular location">
    <subcellularLocation>
        <location evidence="1">Membrane</location>
    </subcellularLocation>
</comment>
<feature type="region of interest" description="Disordered" evidence="5">
    <location>
        <begin position="358"/>
        <end position="388"/>
    </location>
</feature>
<evidence type="ECO:0000313" key="7">
    <source>
        <dbReference type="EMBL" id="CEM09492.1"/>
    </source>
</evidence>
<sequence>MLHNPTGSNGKKEAFVFRAGYAKKIWSVQKGANVIQCQVKIQGAEGEGETICGCEYAAAATSSFQTHLINQHGLTITSDKHVQLLQERQEKRSEGAGGTKQPDVRTFFPTKDEAEAVVAPYAETHEKRIKCDMLTTDFLASAGWPHLTENEALRKLVKALDPRYDLPSVGKVQRLLLPTLKNEIILSIKDRLRKAATRRVSITLDMWSHSGKSGFLAIDGSNTNSNSKQVGLDAEETGGEMDDLLLFLEDIKVPSSSASGRGPWDLKPLRLWAPEDTSAWFRWVHSPASVGTKDETAVSASESLEANALRIAEERVDGETLLRIVGSSVREMVDVLGLRTARERMDFDEKIQKRLAEEKRRGRRVEVQPGGQGGVEGEEGGSGIVPPTAGVENFLPSGACGGVFSPVFLKAVKPLYDAHMGVENMAPLLYSLVRFTKPRHVLEVGAGYTSVFLLQALRDNAEEMKGFSRAMEHQRARGEGEWDWGVEEFVGEKYRGVLHCIDNFEHEHTTAHKIGDIAEELGFSEHLKLHRADGFEFARQLPSDVVPDFFWVDFGACERLTEFFRIYWPILSPQGGIIAVHSTATNLLTRQWLEVMRNQGPSGRGGKVPASPPGEGPPRPEVSEARLGTNPPDTGDGRREAVGCTLPETRLDVPLPGDRDGSQKAEHVEHAPEKRGSGVVVEDEKGMVASVLSPNSSSVRSELKRPSEPCQADAGVKKEEKEKDSLKEALELRAWMGGLSSYSTMTFLEPHKKFQNSFTLFMKRPAGFQEPIFSNPRTRISQPRQTGGSARGSRDLGEGSVRSSHAEVEEAEGGANGASNSRANPRGGNRRGGAAGQSGSASASGSGGGGGGLAAQMAQQQVLQQQQQEEKEKQLKVFKWISIGSVVTCLLFIGLLMAYPLVYPSLGPQTSSVSLPLGEPGITGERTGGEDLEKLAASIKKNFAETIRTTDDKIDLLASNMNTWAAKLDDYKAQTDRDIAELQVGQDVMNWTVRALTSNFSLATAEMDLRIHSTNEEVSRLSERLSTAETLRESERETAAKEFRMGIEKERETTDERVKSLDTKIHTVGQRVEGVDKMVRETAIELETVRDAVSKVDREGRELYEELKESLAKQSVHPSPDGPPIDLDSLEEKLWEKMNVDLQEKIQAQEHAIWAELLKEMKTEMSSAEAAWMQKLDERESNLKGSLEGDVNLLRQDTETSLKKNAEDMAAAMSALRKQVGVMETEIANVRQSVEDVRRSQQQSTKKGPQVDKETTQRVAKTQEELGVLRSHLDKLEADLQKKGGAPADLPVVDWALSSLGARVLLEGTALPHMPGGTAPGTESSSTVHRLEQAGKVLKDAFTEKGKGSLSFKLERSHEELHSPLVALDSEMTPGRCFPVSLGGTLTVRLKSKIKVTAVGVDHIDPERSPYKMAPGVVSVFLWPGSSSLSAPEGQGLTESERTLEKFRRVQRGRPVASIQLDKPGSKTAEGLPKQYGIPPTEATDTVTFRFDSFYGEGDGRERVCVYRVRVHGTPSL</sequence>
<evidence type="ECO:0000259" key="6">
    <source>
        <dbReference type="PROSITE" id="PS51469"/>
    </source>
</evidence>
<feature type="compositionally biased region" description="Gly residues" evidence="5">
    <location>
        <begin position="370"/>
        <end position="383"/>
    </location>
</feature>